<dbReference type="SMART" id="SM00267">
    <property type="entry name" value="GGDEF"/>
    <property type="match status" value="1"/>
</dbReference>
<proteinExistence type="predicted"/>
<dbReference type="AlphaFoldDB" id="A0A7U9XVK5"/>
<dbReference type="Proteomes" id="UP000620133">
    <property type="component" value="Chromosome"/>
</dbReference>
<dbReference type="RefSeq" id="WP_176239123.1">
    <property type="nucleotide sequence ID" value="NZ_AP024412.1"/>
</dbReference>
<reference evidence="1" key="1">
    <citation type="submission" date="2021-01" db="EMBL/GenBank/DDBJ databases">
        <title>Draft genome sequence of Acholeplasmataceae bacterium strain Mahy22.</title>
        <authorList>
            <person name="Watanabe M."/>
            <person name="Kojima H."/>
            <person name="Fukui M."/>
        </authorList>
    </citation>
    <scope>NUCLEOTIDE SEQUENCE</scope>
    <source>
        <strain evidence="1">Mahy22</strain>
    </source>
</reference>
<evidence type="ECO:0000313" key="1">
    <source>
        <dbReference type="EMBL" id="BCR35254.1"/>
    </source>
</evidence>
<dbReference type="Gene3D" id="3.30.70.270">
    <property type="match status" value="1"/>
</dbReference>
<accession>A0A7U9XVK5</accession>
<protein>
    <submittedName>
        <fullName evidence="1">Uncharacterized protein</fullName>
    </submittedName>
</protein>
<dbReference type="Pfam" id="PF00990">
    <property type="entry name" value="GGDEF"/>
    <property type="match status" value="1"/>
</dbReference>
<dbReference type="PANTHER" id="PTHR44757:SF2">
    <property type="entry name" value="BIOFILM ARCHITECTURE MAINTENANCE PROTEIN MBAA"/>
    <property type="match status" value="1"/>
</dbReference>
<organism evidence="1 2">
    <name type="scientific">Mariniplasma anaerobium</name>
    <dbReference type="NCBI Taxonomy" id="2735436"/>
    <lineage>
        <taxon>Bacteria</taxon>
        <taxon>Bacillati</taxon>
        <taxon>Mycoplasmatota</taxon>
        <taxon>Mollicutes</taxon>
        <taxon>Acholeplasmatales</taxon>
        <taxon>Acholeplasmataceae</taxon>
        <taxon>Mariniplasma</taxon>
    </lineage>
</organism>
<keyword evidence="2" id="KW-1185">Reference proteome</keyword>
<dbReference type="InterPro" id="IPR029787">
    <property type="entry name" value="Nucleotide_cyclase"/>
</dbReference>
<dbReference type="Pfam" id="PF16927">
    <property type="entry name" value="HisKA_7TM"/>
    <property type="match status" value="1"/>
</dbReference>
<dbReference type="NCBIfam" id="TIGR00254">
    <property type="entry name" value="GGDEF"/>
    <property type="match status" value="1"/>
</dbReference>
<gene>
    <name evidence="1" type="ORF">MPAN_001470</name>
</gene>
<dbReference type="PANTHER" id="PTHR44757">
    <property type="entry name" value="DIGUANYLATE CYCLASE DGCP"/>
    <property type="match status" value="1"/>
</dbReference>
<dbReference type="InterPro" id="IPR000160">
    <property type="entry name" value="GGDEF_dom"/>
</dbReference>
<dbReference type="SUPFAM" id="SSF55073">
    <property type="entry name" value="Nucleotide cyclase"/>
    <property type="match status" value="1"/>
</dbReference>
<sequence>MDHVLIFILLGIGFLSFVPVISLNKNGENKKYGCLKYLINLGFFWTILILLERLSGNMTVVYITHILGYPIKFLLVSFMVCTIFNYIEKPMPKLIVFILGLITVVEVILAVTNIDNQFLIQIIPSQMNSFTDLYAAEKGSLFIYHLIISYLVLVIGIGYLFYFLSKHKGVRQYKSITQTMAISIVIVLLFNLSQLLFIQINADLTYISLVVVSYALYRIIYMKDMVFNIRTSGRSEILSNMREMYIITDSNYHVIEISNLLITKYNIDEAEYTGKILDKLIKKLEEYISFYKEYTAETEADSNKDHFHLRDKKFKLLGMNDYGYIILLYDETKVFGLLRDLNRLSNFDNMTGLNNRNYIENKLNKLEEEIDLGIISLDLNGLKVNNDYLGHERGDFLLKSLANKIKTVMSDYDNKDIARIGGDEFVIVLYHTDEKTLQKIKSNILKACDDPDLEKFVSVSIGTAFSRKDTNVFQLLQEADASMYEMKKTTSKAYSESIVEYVKKKDKFIR</sequence>
<dbReference type="CDD" id="cd01949">
    <property type="entry name" value="GGDEF"/>
    <property type="match status" value="1"/>
</dbReference>
<evidence type="ECO:0000313" key="2">
    <source>
        <dbReference type="Proteomes" id="UP000620133"/>
    </source>
</evidence>
<dbReference type="EMBL" id="AP024412">
    <property type="protein sequence ID" value="BCR35254.1"/>
    <property type="molecule type" value="Genomic_DNA"/>
</dbReference>
<dbReference type="InterPro" id="IPR031621">
    <property type="entry name" value="HisKA_7TM"/>
</dbReference>
<dbReference type="PROSITE" id="PS50887">
    <property type="entry name" value="GGDEF"/>
    <property type="match status" value="1"/>
</dbReference>
<dbReference type="KEGG" id="manr:MPAN_001470"/>
<dbReference type="InterPro" id="IPR043128">
    <property type="entry name" value="Rev_trsase/Diguanyl_cyclase"/>
</dbReference>
<name>A0A7U9XVK5_9MOLU</name>
<dbReference type="InterPro" id="IPR052155">
    <property type="entry name" value="Biofilm_reg_signaling"/>
</dbReference>